<sequence>MHEMSLMESVIEIVCETARQNGASTVRSVRLDVGVLSHVNPDALVFCYEAVRHGTIAENAALEINRIGGEGWCLDCGKTVALEERFGACPDCGRHRVQMTAGDELKIRDMEVN</sequence>
<dbReference type="KEGG" id="rga:RGR602_PB00070"/>
<gene>
    <name evidence="5 6" type="primary">hypA</name>
    <name evidence="6" type="ORF">RGR602_PB00070</name>
</gene>
<dbReference type="GO" id="GO:0008270">
    <property type="term" value="F:zinc ion binding"/>
    <property type="evidence" value="ECO:0007669"/>
    <property type="project" value="UniProtKB-UniRule"/>
</dbReference>
<accession>A0A0B4XA44</accession>
<dbReference type="GO" id="GO:0016151">
    <property type="term" value="F:nickel cation binding"/>
    <property type="evidence" value="ECO:0007669"/>
    <property type="project" value="UniProtKB-UniRule"/>
</dbReference>
<dbReference type="PANTHER" id="PTHR34535">
    <property type="entry name" value="HYDROGENASE MATURATION FACTOR HYPA"/>
    <property type="match status" value="1"/>
</dbReference>
<evidence type="ECO:0000256" key="3">
    <source>
        <dbReference type="ARBA" id="ARBA00022723"/>
    </source>
</evidence>
<dbReference type="NCBIfam" id="TIGR00100">
    <property type="entry name" value="hypA"/>
    <property type="match status" value="1"/>
</dbReference>
<dbReference type="PROSITE" id="PS01249">
    <property type="entry name" value="HYPA"/>
    <property type="match status" value="1"/>
</dbReference>
<dbReference type="InterPro" id="IPR000688">
    <property type="entry name" value="HypA/HybF"/>
</dbReference>
<evidence type="ECO:0000256" key="5">
    <source>
        <dbReference type="HAMAP-Rule" id="MF_00213"/>
    </source>
</evidence>
<keyword evidence="7" id="KW-1185">Reference proteome</keyword>
<dbReference type="PANTHER" id="PTHR34535:SF3">
    <property type="entry name" value="HYDROGENASE MATURATION FACTOR HYPA"/>
    <property type="match status" value="1"/>
</dbReference>
<name>A0A0B4XA44_9HYPH</name>
<protein>
    <recommendedName>
        <fullName evidence="5">Hydrogenase maturation factor HypA</fullName>
    </recommendedName>
</protein>
<evidence type="ECO:0000313" key="7">
    <source>
        <dbReference type="Proteomes" id="UP000031368"/>
    </source>
</evidence>
<feature type="binding site" evidence="5">
    <location>
        <position position="2"/>
    </location>
    <ligand>
        <name>Ni(2+)</name>
        <dbReference type="ChEBI" id="CHEBI:49786"/>
    </ligand>
</feature>
<geneLocation type="plasmid" evidence="6 7">
    <name>pRgalR602b</name>
</geneLocation>
<comment type="function">
    <text evidence="5">Involved in the maturation of [NiFe] hydrogenases. Required for nickel insertion into the metal center of the hydrogenase.</text>
</comment>
<dbReference type="InterPro" id="IPR020538">
    <property type="entry name" value="Hydgase_Ni_incorp_HypA/HybF_CS"/>
</dbReference>
<keyword evidence="2 5" id="KW-0533">Nickel</keyword>
<comment type="similarity">
    <text evidence="1 5">Belongs to the HypA/HybF family.</text>
</comment>
<dbReference type="EMBL" id="CP006879">
    <property type="protein sequence ID" value="AJD43610.1"/>
    <property type="molecule type" value="Genomic_DNA"/>
</dbReference>
<feature type="binding site" evidence="5">
    <location>
        <position position="92"/>
    </location>
    <ligand>
        <name>Zn(2+)</name>
        <dbReference type="ChEBI" id="CHEBI:29105"/>
    </ligand>
</feature>
<organism evidence="6 7">
    <name type="scientific">Rhizobium gallicum bv. gallicum R602sp</name>
    <dbReference type="NCBI Taxonomy" id="1041138"/>
    <lineage>
        <taxon>Bacteria</taxon>
        <taxon>Pseudomonadati</taxon>
        <taxon>Pseudomonadota</taxon>
        <taxon>Alphaproteobacteria</taxon>
        <taxon>Hyphomicrobiales</taxon>
        <taxon>Rhizobiaceae</taxon>
        <taxon>Rhizobium/Agrobacterium group</taxon>
        <taxon>Rhizobium</taxon>
    </lineage>
</organism>
<evidence type="ECO:0000256" key="2">
    <source>
        <dbReference type="ARBA" id="ARBA00022596"/>
    </source>
</evidence>
<proteinExistence type="inferred from homology"/>
<dbReference type="Pfam" id="PF01155">
    <property type="entry name" value="HypA"/>
    <property type="match status" value="1"/>
</dbReference>
<keyword evidence="4 5" id="KW-0862">Zinc</keyword>
<keyword evidence="6" id="KW-0614">Plasmid</keyword>
<feature type="binding site" evidence="5">
    <location>
        <position position="73"/>
    </location>
    <ligand>
        <name>Zn(2+)</name>
        <dbReference type="ChEBI" id="CHEBI:29105"/>
    </ligand>
</feature>
<feature type="binding site" evidence="5">
    <location>
        <position position="76"/>
    </location>
    <ligand>
        <name>Zn(2+)</name>
        <dbReference type="ChEBI" id="CHEBI:29105"/>
    </ligand>
</feature>
<feature type="binding site" evidence="5">
    <location>
        <position position="89"/>
    </location>
    <ligand>
        <name>Zn(2+)</name>
        <dbReference type="ChEBI" id="CHEBI:29105"/>
    </ligand>
</feature>
<dbReference type="PIRSF" id="PIRSF004761">
    <property type="entry name" value="Hydrgn_mat_HypA"/>
    <property type="match status" value="1"/>
</dbReference>
<evidence type="ECO:0000313" key="6">
    <source>
        <dbReference type="EMBL" id="AJD43610.1"/>
    </source>
</evidence>
<dbReference type="GO" id="GO:0051604">
    <property type="term" value="P:protein maturation"/>
    <property type="evidence" value="ECO:0007669"/>
    <property type="project" value="InterPro"/>
</dbReference>
<reference evidence="6 7" key="1">
    <citation type="submission" date="2013-11" db="EMBL/GenBank/DDBJ databases">
        <title>Complete genome sequence of Rhizobium gallicum bv. gallicum R602.</title>
        <authorList>
            <person name="Bustos P."/>
            <person name="Santamaria R.I."/>
            <person name="Lozano L."/>
            <person name="Acosta J.L."/>
            <person name="Ormeno-Orrillo E."/>
            <person name="Rogel M.A."/>
            <person name="Romero D."/>
            <person name="Cevallos M.A."/>
            <person name="Martinez-Romero E."/>
            <person name="Gonzalez V."/>
        </authorList>
    </citation>
    <scope>NUCLEOTIDE SEQUENCE [LARGE SCALE GENOMIC DNA]</scope>
    <source>
        <strain evidence="6 7">R602</strain>
        <plasmid evidence="6 7">pRgalR602b</plasmid>
    </source>
</reference>
<dbReference type="Proteomes" id="UP000031368">
    <property type="component" value="Plasmid pRgalR602b"/>
</dbReference>
<keyword evidence="3 5" id="KW-0479">Metal-binding</keyword>
<dbReference type="HAMAP" id="MF_00213">
    <property type="entry name" value="HypA_HybF"/>
    <property type="match status" value="1"/>
</dbReference>
<evidence type="ECO:0000256" key="4">
    <source>
        <dbReference type="ARBA" id="ARBA00022833"/>
    </source>
</evidence>
<dbReference type="AlphaFoldDB" id="A0A0B4XA44"/>
<dbReference type="RefSeq" id="WP_040114129.1">
    <property type="nucleotide sequence ID" value="NZ_CP006879.1"/>
</dbReference>
<evidence type="ECO:0000256" key="1">
    <source>
        <dbReference type="ARBA" id="ARBA00010748"/>
    </source>
</evidence>
<dbReference type="Gene3D" id="3.30.2320.80">
    <property type="match status" value="1"/>
</dbReference>
<dbReference type="HOGENOM" id="CLU_126929_0_0_5"/>